<dbReference type="EMBL" id="QGDC01000002">
    <property type="protein sequence ID" value="RCH55820.1"/>
    <property type="molecule type" value="Genomic_DNA"/>
</dbReference>
<dbReference type="Proteomes" id="UP000253209">
    <property type="component" value="Unassembled WGS sequence"/>
</dbReference>
<evidence type="ECO:0000313" key="2">
    <source>
        <dbReference type="Proteomes" id="UP000253209"/>
    </source>
</evidence>
<keyword evidence="2" id="KW-1185">Reference proteome</keyword>
<proteinExistence type="predicted"/>
<organism evidence="1 2">
    <name type="scientific">Mucilaginibacter hurinus</name>
    <dbReference type="NCBI Taxonomy" id="2201324"/>
    <lineage>
        <taxon>Bacteria</taxon>
        <taxon>Pseudomonadati</taxon>
        <taxon>Bacteroidota</taxon>
        <taxon>Sphingobacteriia</taxon>
        <taxon>Sphingobacteriales</taxon>
        <taxon>Sphingobacteriaceae</taxon>
        <taxon>Mucilaginibacter</taxon>
    </lineage>
</organism>
<name>A0A367GRD3_9SPHI</name>
<protein>
    <submittedName>
        <fullName evidence="1">Uncharacterized protein</fullName>
    </submittedName>
</protein>
<dbReference type="AlphaFoldDB" id="A0A367GRD3"/>
<gene>
    <name evidence="1" type="ORF">DJ568_03425</name>
</gene>
<sequence>MACFKLILTGLNYLGGVAGVGVTGVGLVDEGAGTTGLVVVLGTADGEACVGDGFAGFGVTAGLVAGGLTTGAVVPGATTLGLVAGAVGLAGFTGFVVGAGVTVVGATVPGTVLFDRDGFCLPGTVSVFKISLLFKAMCFSADVA</sequence>
<accession>A0A367GRD3</accession>
<evidence type="ECO:0000313" key="1">
    <source>
        <dbReference type="EMBL" id="RCH55820.1"/>
    </source>
</evidence>
<comment type="caution">
    <text evidence="1">The sequence shown here is derived from an EMBL/GenBank/DDBJ whole genome shotgun (WGS) entry which is preliminary data.</text>
</comment>
<reference evidence="1 2" key="1">
    <citation type="submission" date="2018-05" db="EMBL/GenBank/DDBJ databases">
        <title>Mucilaginibacter hurinus sp. nov., isolated from briquette warehouse soil.</title>
        <authorList>
            <person name="Choi L."/>
        </authorList>
    </citation>
    <scope>NUCLEOTIDE SEQUENCE [LARGE SCALE GENOMIC DNA]</scope>
    <source>
        <strain evidence="1 2">ZR32</strain>
    </source>
</reference>